<keyword evidence="2" id="KW-1003">Cell membrane</keyword>
<accession>A0A8C7ZRU7</accession>
<evidence type="ECO:0000256" key="8">
    <source>
        <dbReference type="ARBA" id="ARBA00023319"/>
    </source>
</evidence>
<reference evidence="9" key="2">
    <citation type="submission" date="2025-09" db="UniProtKB">
        <authorList>
            <consortium name="Ensembl"/>
        </authorList>
    </citation>
    <scope>IDENTIFICATION</scope>
</reference>
<dbReference type="Proteomes" id="UP000694383">
    <property type="component" value="Unplaced"/>
</dbReference>
<keyword evidence="8" id="KW-0393">Immunoglobulin domain</keyword>
<keyword evidence="4" id="KW-0472">Membrane</keyword>
<dbReference type="GO" id="GO:0045121">
    <property type="term" value="C:membrane raft"/>
    <property type="evidence" value="ECO:0007669"/>
    <property type="project" value="TreeGrafter"/>
</dbReference>
<evidence type="ECO:0000256" key="4">
    <source>
        <dbReference type="ARBA" id="ARBA00023136"/>
    </source>
</evidence>
<dbReference type="GO" id="GO:0005178">
    <property type="term" value="F:integrin binding"/>
    <property type="evidence" value="ECO:0007669"/>
    <property type="project" value="InterPro"/>
</dbReference>
<protein>
    <submittedName>
        <fullName evidence="9">Uncharacterized protein</fullName>
    </submittedName>
</protein>
<evidence type="ECO:0000313" key="10">
    <source>
        <dbReference type="Proteomes" id="UP000694383"/>
    </source>
</evidence>
<dbReference type="GO" id="GO:0005096">
    <property type="term" value="F:GTPase activator activity"/>
    <property type="evidence" value="ECO:0007669"/>
    <property type="project" value="TreeGrafter"/>
</dbReference>
<name>A0A8C7ZRU7_9TELE</name>
<comment type="subcellular location">
    <subcellularLocation>
        <location evidence="1">Cell membrane</location>
    </subcellularLocation>
</comment>
<sequence length="200" mass="22657">MLFFFCFQLNGPFSIMIKSLFVYGMVGALLLLPVQPDQISVCVEDDEDLRVDCMIKPAPNKINSYEFSWSSGTKEVLINTNVSGSKADAQFNDKSQVVELEPHGYRMTLSDFKDKLPPNTTYMCKIYGEMKQITVEKGGWTEELKGMSFNQKLAEFFNRFLVCFNNFPLHRFPGAMLSSERVSAEILVLDCLPGLFPSSQ</sequence>
<dbReference type="Ensembl" id="ENSOSIT00000046899.1">
    <property type="protein sequence ID" value="ENSOSIP00000044579.1"/>
    <property type="gene ID" value="ENSOSIG00000021303.1"/>
</dbReference>
<evidence type="ECO:0000256" key="5">
    <source>
        <dbReference type="ARBA" id="ARBA00023157"/>
    </source>
</evidence>
<evidence type="ECO:0000313" key="9">
    <source>
        <dbReference type="Ensembl" id="ENSOSIP00000044579.1"/>
    </source>
</evidence>
<evidence type="ECO:0000256" key="7">
    <source>
        <dbReference type="ARBA" id="ARBA00023288"/>
    </source>
</evidence>
<dbReference type="GO" id="GO:0030425">
    <property type="term" value="C:dendrite"/>
    <property type="evidence" value="ECO:0007669"/>
    <property type="project" value="TreeGrafter"/>
</dbReference>
<evidence type="ECO:0000256" key="2">
    <source>
        <dbReference type="ARBA" id="ARBA00022475"/>
    </source>
</evidence>
<dbReference type="GeneTree" id="ENSGT00390000012429"/>
<keyword evidence="6" id="KW-0325">Glycoprotein</keyword>
<dbReference type="AlphaFoldDB" id="A0A8C7ZRU7"/>
<dbReference type="PANTHER" id="PTHR19226:SF2">
    <property type="entry name" value="THY-1 MEMBRANE GLYCOPROTEIN"/>
    <property type="match status" value="1"/>
</dbReference>
<keyword evidence="7" id="KW-0449">Lipoprotein</keyword>
<evidence type="ECO:0000256" key="3">
    <source>
        <dbReference type="ARBA" id="ARBA00022729"/>
    </source>
</evidence>
<keyword evidence="3" id="KW-0732">Signal</keyword>
<keyword evidence="10" id="KW-1185">Reference proteome</keyword>
<reference evidence="9" key="1">
    <citation type="submission" date="2025-08" db="UniProtKB">
        <authorList>
            <consortium name="Ensembl"/>
        </authorList>
    </citation>
    <scope>IDENTIFICATION</scope>
</reference>
<organism evidence="9 10">
    <name type="scientific">Oryzias sinensis</name>
    <name type="common">Chinese medaka</name>
    <dbReference type="NCBI Taxonomy" id="183150"/>
    <lineage>
        <taxon>Eukaryota</taxon>
        <taxon>Metazoa</taxon>
        <taxon>Chordata</taxon>
        <taxon>Craniata</taxon>
        <taxon>Vertebrata</taxon>
        <taxon>Euteleostomi</taxon>
        <taxon>Actinopterygii</taxon>
        <taxon>Neopterygii</taxon>
        <taxon>Teleostei</taxon>
        <taxon>Neoteleostei</taxon>
        <taxon>Acanthomorphata</taxon>
        <taxon>Ovalentaria</taxon>
        <taxon>Atherinomorphae</taxon>
        <taxon>Beloniformes</taxon>
        <taxon>Adrianichthyidae</taxon>
        <taxon>Oryziinae</taxon>
        <taxon>Oryzias</taxon>
    </lineage>
</organism>
<dbReference type="GO" id="GO:0005925">
    <property type="term" value="C:focal adhesion"/>
    <property type="evidence" value="ECO:0007669"/>
    <property type="project" value="TreeGrafter"/>
</dbReference>
<dbReference type="GO" id="GO:0030334">
    <property type="term" value="P:regulation of cell migration"/>
    <property type="evidence" value="ECO:0007669"/>
    <property type="project" value="InterPro"/>
</dbReference>
<dbReference type="GO" id="GO:0007155">
    <property type="term" value="P:cell adhesion"/>
    <property type="evidence" value="ECO:0007669"/>
    <property type="project" value="InterPro"/>
</dbReference>
<dbReference type="GO" id="GO:0051894">
    <property type="term" value="P:positive regulation of focal adhesion assembly"/>
    <property type="evidence" value="ECO:0007669"/>
    <property type="project" value="TreeGrafter"/>
</dbReference>
<evidence type="ECO:0000256" key="1">
    <source>
        <dbReference type="ARBA" id="ARBA00004236"/>
    </source>
</evidence>
<dbReference type="GO" id="GO:0007229">
    <property type="term" value="P:integrin-mediated signaling pathway"/>
    <property type="evidence" value="ECO:0007669"/>
    <property type="project" value="TreeGrafter"/>
</dbReference>
<evidence type="ECO:0000256" key="6">
    <source>
        <dbReference type="ARBA" id="ARBA00023180"/>
    </source>
</evidence>
<proteinExistence type="predicted"/>
<keyword evidence="5" id="KW-1015">Disulfide bond</keyword>
<dbReference type="GO" id="GO:0043209">
    <property type="term" value="C:myelin sheath"/>
    <property type="evidence" value="ECO:0007669"/>
    <property type="project" value="TreeGrafter"/>
</dbReference>
<dbReference type="PANTHER" id="PTHR19226">
    <property type="entry name" value="THY-1 MEMBRANE GLYCOPROTEIN"/>
    <property type="match status" value="1"/>
</dbReference>
<dbReference type="GO" id="GO:0009897">
    <property type="term" value="C:external side of plasma membrane"/>
    <property type="evidence" value="ECO:0007669"/>
    <property type="project" value="TreeGrafter"/>
</dbReference>
<dbReference type="InterPro" id="IPR033292">
    <property type="entry name" value="THY1"/>
</dbReference>